<evidence type="ECO:0008006" key="3">
    <source>
        <dbReference type="Google" id="ProtNLM"/>
    </source>
</evidence>
<proteinExistence type="predicted"/>
<reference evidence="2" key="1">
    <citation type="submission" date="2017-10" db="EMBL/GenBank/DDBJ databases">
        <title>Rapid genome shrinkage in a self-fertile nematode reveals novel sperm competition proteins.</title>
        <authorList>
            <person name="Yin D."/>
            <person name="Schwarz E.M."/>
            <person name="Thomas C.G."/>
            <person name="Felde R.L."/>
            <person name="Korf I.F."/>
            <person name="Cutter A.D."/>
            <person name="Schartner C.M."/>
            <person name="Ralston E.J."/>
            <person name="Meyer B.J."/>
            <person name="Haag E.S."/>
        </authorList>
    </citation>
    <scope>NUCLEOTIDE SEQUENCE [LARGE SCALE GENOMIC DNA]</scope>
    <source>
        <strain evidence="2">JU1422</strain>
    </source>
</reference>
<gene>
    <name evidence="1" type="primary">Cnig_chr_I.g2415</name>
    <name evidence="1" type="ORF">B9Z55_002415</name>
</gene>
<dbReference type="OrthoDB" id="5840512at2759"/>
<accession>A0A2G5VKE9</accession>
<dbReference type="SUPFAM" id="SSF56300">
    <property type="entry name" value="Metallo-dependent phosphatases"/>
    <property type="match status" value="1"/>
</dbReference>
<organism evidence="1 2">
    <name type="scientific">Caenorhabditis nigoni</name>
    <dbReference type="NCBI Taxonomy" id="1611254"/>
    <lineage>
        <taxon>Eukaryota</taxon>
        <taxon>Metazoa</taxon>
        <taxon>Ecdysozoa</taxon>
        <taxon>Nematoda</taxon>
        <taxon>Chromadorea</taxon>
        <taxon>Rhabditida</taxon>
        <taxon>Rhabditina</taxon>
        <taxon>Rhabditomorpha</taxon>
        <taxon>Rhabditoidea</taxon>
        <taxon>Rhabditidae</taxon>
        <taxon>Peloderinae</taxon>
        <taxon>Caenorhabditis</taxon>
    </lineage>
</organism>
<dbReference type="InterPro" id="IPR050341">
    <property type="entry name" value="PP1_catalytic_subunit"/>
</dbReference>
<comment type="caution">
    <text evidence="1">The sequence shown here is derived from an EMBL/GenBank/DDBJ whole genome shotgun (WGS) entry which is preliminary data.</text>
</comment>
<name>A0A2G5VKE9_9PELO</name>
<dbReference type="InterPro" id="IPR029052">
    <property type="entry name" value="Metallo-depent_PP-like"/>
</dbReference>
<evidence type="ECO:0000313" key="2">
    <source>
        <dbReference type="Proteomes" id="UP000230233"/>
    </source>
</evidence>
<dbReference type="PANTHER" id="PTHR11668:SF450">
    <property type="entry name" value="SERINE_THREONINE-PROTEIN PHOSPHATASE"/>
    <property type="match status" value="1"/>
</dbReference>
<evidence type="ECO:0000313" key="1">
    <source>
        <dbReference type="EMBL" id="PIC52222.1"/>
    </source>
</evidence>
<dbReference type="Gene3D" id="3.60.21.10">
    <property type="match status" value="1"/>
</dbReference>
<keyword evidence="2" id="KW-1185">Reference proteome</keyword>
<dbReference type="GO" id="GO:0005634">
    <property type="term" value="C:nucleus"/>
    <property type="evidence" value="ECO:0007669"/>
    <property type="project" value="TreeGrafter"/>
</dbReference>
<dbReference type="AlphaFoldDB" id="A0A2G5VKE9"/>
<sequence>MTGIEENWIKQTYEKWELVHLAEMVREIFRDESTLETMSPPCTIVGDIHGQYVDLVRLLNMRLTKEETKQKKTGFSSNR</sequence>
<dbReference type="GO" id="GO:0004722">
    <property type="term" value="F:protein serine/threonine phosphatase activity"/>
    <property type="evidence" value="ECO:0007669"/>
    <property type="project" value="TreeGrafter"/>
</dbReference>
<dbReference type="GO" id="GO:0005737">
    <property type="term" value="C:cytoplasm"/>
    <property type="evidence" value="ECO:0007669"/>
    <property type="project" value="TreeGrafter"/>
</dbReference>
<protein>
    <recommendedName>
        <fullName evidence="3">Calcineurin-like phosphoesterase domain-containing protein</fullName>
    </recommendedName>
</protein>
<dbReference type="Proteomes" id="UP000230233">
    <property type="component" value="Chromosome I"/>
</dbReference>
<dbReference type="PANTHER" id="PTHR11668">
    <property type="entry name" value="SERINE/THREONINE PROTEIN PHOSPHATASE"/>
    <property type="match status" value="1"/>
</dbReference>
<dbReference type="EMBL" id="PDUG01000001">
    <property type="protein sequence ID" value="PIC52222.1"/>
    <property type="molecule type" value="Genomic_DNA"/>
</dbReference>